<sequence>MFRHVFFILAILCGIVQVLGLKIHRPNHNGKNVVAHKPVDLRWSRKGGDPTSVLFMVEDENGNPIADAADGIGVGSSSNQDASMTMTFHQTGTFRIFGVNPQNGTQTLVRSKPFRVFASDADAASAGAQDDGKDNDDDDDGDGNPNSFSPPPSSPNGAPNIAETGSSTSPSPSSLPSKSSPTPIIIAAIVGSLTLLLLLAALVVFLLRRRNKQRNLARHTTFNRNRMVRSLPPVTFAKNPHQPESDDEKDVGVGGAGDDATYSYSYSGSYTQESEMELENEKTMSTGPYPFAARPA</sequence>
<feature type="compositionally biased region" description="Low complexity" evidence="1">
    <location>
        <begin position="155"/>
        <end position="179"/>
    </location>
</feature>
<comment type="caution">
    <text evidence="4">The sequence shown here is derived from an EMBL/GenBank/DDBJ whole genome shotgun (WGS) entry which is preliminary data.</text>
</comment>
<feature type="region of interest" description="Disordered" evidence="1">
    <location>
        <begin position="235"/>
        <end position="296"/>
    </location>
</feature>
<keyword evidence="3" id="KW-0732">Signal</keyword>
<feature type="signal peptide" evidence="3">
    <location>
        <begin position="1"/>
        <end position="20"/>
    </location>
</feature>
<gene>
    <name evidence="4" type="ORF">R3P38DRAFT_3116967</name>
</gene>
<evidence type="ECO:0000256" key="1">
    <source>
        <dbReference type="SAM" id="MobiDB-lite"/>
    </source>
</evidence>
<evidence type="ECO:0000256" key="2">
    <source>
        <dbReference type="SAM" id="Phobius"/>
    </source>
</evidence>
<keyword evidence="5" id="KW-1185">Reference proteome</keyword>
<dbReference type="Gene3D" id="1.20.5.100">
    <property type="entry name" value="Cytochrome c1, transmembrane anchor, C-terminal"/>
    <property type="match status" value="1"/>
</dbReference>
<feature type="chain" id="PRO_5043934156" evidence="3">
    <location>
        <begin position="21"/>
        <end position="296"/>
    </location>
</feature>
<evidence type="ECO:0000313" key="5">
    <source>
        <dbReference type="Proteomes" id="UP001362999"/>
    </source>
</evidence>
<name>A0AAV9ZF91_9AGAR</name>
<keyword evidence="2" id="KW-0472">Membrane</keyword>
<feature type="transmembrane region" description="Helical" evidence="2">
    <location>
        <begin position="184"/>
        <end position="207"/>
    </location>
</feature>
<dbReference type="Proteomes" id="UP001362999">
    <property type="component" value="Unassembled WGS sequence"/>
</dbReference>
<dbReference type="AlphaFoldDB" id="A0AAV9ZF91"/>
<evidence type="ECO:0000313" key="4">
    <source>
        <dbReference type="EMBL" id="KAK6980973.1"/>
    </source>
</evidence>
<dbReference type="EMBL" id="JAWWNJ010000155">
    <property type="protein sequence ID" value="KAK6980973.1"/>
    <property type="molecule type" value="Genomic_DNA"/>
</dbReference>
<accession>A0AAV9ZF91</accession>
<feature type="region of interest" description="Disordered" evidence="1">
    <location>
        <begin position="122"/>
        <end position="179"/>
    </location>
</feature>
<keyword evidence="2" id="KW-0812">Transmembrane</keyword>
<proteinExistence type="predicted"/>
<feature type="compositionally biased region" description="Acidic residues" evidence="1">
    <location>
        <begin position="133"/>
        <end position="142"/>
    </location>
</feature>
<keyword evidence="2" id="KW-1133">Transmembrane helix</keyword>
<feature type="compositionally biased region" description="Low complexity" evidence="1">
    <location>
        <begin position="258"/>
        <end position="271"/>
    </location>
</feature>
<protein>
    <submittedName>
        <fullName evidence="4">Uncharacterized protein</fullName>
    </submittedName>
</protein>
<reference evidence="4 5" key="1">
    <citation type="journal article" date="2024" name="J Genomics">
        <title>Draft genome sequencing and assembly of Favolaschia claudopus CIRM-BRFM 2984 isolated from oak limbs.</title>
        <authorList>
            <person name="Navarro D."/>
            <person name="Drula E."/>
            <person name="Chaduli D."/>
            <person name="Cazenave R."/>
            <person name="Ahrendt S."/>
            <person name="Wang J."/>
            <person name="Lipzen A."/>
            <person name="Daum C."/>
            <person name="Barry K."/>
            <person name="Grigoriev I.V."/>
            <person name="Favel A."/>
            <person name="Rosso M.N."/>
            <person name="Martin F."/>
        </authorList>
    </citation>
    <scope>NUCLEOTIDE SEQUENCE [LARGE SCALE GENOMIC DNA]</scope>
    <source>
        <strain evidence="4 5">CIRM-BRFM 2984</strain>
    </source>
</reference>
<organism evidence="4 5">
    <name type="scientific">Favolaschia claudopus</name>
    <dbReference type="NCBI Taxonomy" id="2862362"/>
    <lineage>
        <taxon>Eukaryota</taxon>
        <taxon>Fungi</taxon>
        <taxon>Dikarya</taxon>
        <taxon>Basidiomycota</taxon>
        <taxon>Agaricomycotina</taxon>
        <taxon>Agaricomycetes</taxon>
        <taxon>Agaricomycetidae</taxon>
        <taxon>Agaricales</taxon>
        <taxon>Marasmiineae</taxon>
        <taxon>Mycenaceae</taxon>
        <taxon>Favolaschia</taxon>
    </lineage>
</organism>
<evidence type="ECO:0000256" key="3">
    <source>
        <dbReference type="SAM" id="SignalP"/>
    </source>
</evidence>